<evidence type="ECO:0000259" key="1">
    <source>
        <dbReference type="PROSITE" id="PS50006"/>
    </source>
</evidence>
<gene>
    <name evidence="2" type="ORF">AVDCRST_MAG56-2018</name>
</gene>
<accession>A0A6J4ID71</accession>
<protein>
    <recommendedName>
        <fullName evidence="1">FHA domain-containing protein</fullName>
    </recommendedName>
</protein>
<dbReference type="EMBL" id="CADCTQ010000168">
    <property type="protein sequence ID" value="CAA9248655.1"/>
    <property type="molecule type" value="Genomic_DNA"/>
</dbReference>
<sequence length="106" mass="12033">MELIFPSRISRNNAFCDVTDLPEAEQSLIERHHAELERLVGHLDCPLHFDAPVFVHSTTQLGQFKSTLFTCCVRFTAEVEQALQSVSFPVRCLPTRDGYGRAKARK</sequence>
<evidence type="ECO:0000313" key="2">
    <source>
        <dbReference type="EMBL" id="CAA9248655.1"/>
    </source>
</evidence>
<organism evidence="2">
    <name type="scientific">uncultured Cytophagales bacterium</name>
    <dbReference type="NCBI Taxonomy" id="158755"/>
    <lineage>
        <taxon>Bacteria</taxon>
        <taxon>Pseudomonadati</taxon>
        <taxon>Bacteroidota</taxon>
        <taxon>Sphingobacteriia</taxon>
        <taxon>Sphingobacteriales</taxon>
        <taxon>environmental samples</taxon>
    </lineage>
</organism>
<proteinExistence type="predicted"/>
<dbReference type="PROSITE" id="PS50006">
    <property type="entry name" value="FHA_DOMAIN"/>
    <property type="match status" value="1"/>
</dbReference>
<name>A0A6J4ID71_9SPHI</name>
<dbReference type="InterPro" id="IPR000253">
    <property type="entry name" value="FHA_dom"/>
</dbReference>
<feature type="domain" description="FHA" evidence="1">
    <location>
        <begin position="7"/>
        <end position="36"/>
    </location>
</feature>
<dbReference type="AlphaFoldDB" id="A0A6J4ID71"/>
<reference evidence="2" key="1">
    <citation type="submission" date="2020-02" db="EMBL/GenBank/DDBJ databases">
        <authorList>
            <person name="Meier V. D."/>
        </authorList>
    </citation>
    <scope>NUCLEOTIDE SEQUENCE</scope>
    <source>
        <strain evidence="2">AVDCRST_MAG56</strain>
    </source>
</reference>